<comment type="catalytic activity">
    <reaction evidence="3">
        <text>L-aspartate + L-glutamine + ATP + H2O = L-asparagine + L-glutamate + AMP + diphosphate + H(+)</text>
        <dbReference type="Rhea" id="RHEA:12228"/>
        <dbReference type="ChEBI" id="CHEBI:15377"/>
        <dbReference type="ChEBI" id="CHEBI:15378"/>
        <dbReference type="ChEBI" id="CHEBI:29985"/>
        <dbReference type="ChEBI" id="CHEBI:29991"/>
        <dbReference type="ChEBI" id="CHEBI:30616"/>
        <dbReference type="ChEBI" id="CHEBI:33019"/>
        <dbReference type="ChEBI" id="CHEBI:58048"/>
        <dbReference type="ChEBI" id="CHEBI:58359"/>
        <dbReference type="ChEBI" id="CHEBI:456215"/>
        <dbReference type="EC" id="6.3.5.4"/>
    </reaction>
</comment>
<accession>W0DV12</accession>
<dbReference type="eggNOG" id="COG0367">
    <property type="taxonomic scope" value="Bacteria"/>
</dbReference>
<dbReference type="Pfam" id="PF00733">
    <property type="entry name" value="Asn_synthase"/>
    <property type="match status" value="1"/>
</dbReference>
<dbReference type="AlphaFoldDB" id="W0DV12"/>
<protein>
    <recommendedName>
        <fullName evidence="2">asparagine synthase (glutamine-hydrolyzing)</fullName>
        <ecNumber evidence="2">6.3.5.4</ecNumber>
    </recommendedName>
</protein>
<dbReference type="EMBL" id="CP007030">
    <property type="protein sequence ID" value="AHF01123.1"/>
    <property type="molecule type" value="Genomic_DNA"/>
</dbReference>
<dbReference type="Gene3D" id="3.40.50.620">
    <property type="entry name" value="HUPs"/>
    <property type="match status" value="1"/>
</dbReference>
<dbReference type="HOGENOM" id="CLU_539609_0_0_6"/>
<evidence type="ECO:0000256" key="3">
    <source>
        <dbReference type="ARBA" id="ARBA00048741"/>
    </source>
</evidence>
<comment type="pathway">
    <text evidence="1">Amino-acid biosynthesis; L-asparagine biosynthesis; L-asparagine from L-aspartate (L-Gln route): step 1/1.</text>
</comment>
<dbReference type="SUPFAM" id="SSF52402">
    <property type="entry name" value="Adenine nucleotide alpha hydrolases-like"/>
    <property type="match status" value="1"/>
</dbReference>
<dbReference type="Proteomes" id="UP000005380">
    <property type="component" value="Chromosome"/>
</dbReference>
<dbReference type="RefSeq" id="WP_006459077.1">
    <property type="nucleotide sequence ID" value="NZ_CP007030.1"/>
</dbReference>
<evidence type="ECO:0000259" key="4">
    <source>
        <dbReference type="Pfam" id="PF00733"/>
    </source>
</evidence>
<proteinExistence type="predicted"/>
<dbReference type="PANTHER" id="PTHR43284:SF1">
    <property type="entry name" value="ASPARAGINE SYNTHETASE"/>
    <property type="match status" value="1"/>
</dbReference>
<organism evidence="5 6">
    <name type="scientific">Thiomicrospira aerophila AL3</name>
    <dbReference type="NCBI Taxonomy" id="717772"/>
    <lineage>
        <taxon>Bacteria</taxon>
        <taxon>Pseudomonadati</taxon>
        <taxon>Pseudomonadota</taxon>
        <taxon>Gammaproteobacteria</taxon>
        <taxon>Thiotrichales</taxon>
        <taxon>Piscirickettsiaceae</taxon>
        <taxon>Thiomicrospira</taxon>
    </lineage>
</organism>
<evidence type="ECO:0000313" key="6">
    <source>
        <dbReference type="Proteomes" id="UP000005380"/>
    </source>
</evidence>
<evidence type="ECO:0000256" key="1">
    <source>
        <dbReference type="ARBA" id="ARBA00005187"/>
    </source>
</evidence>
<dbReference type="InterPro" id="IPR051786">
    <property type="entry name" value="ASN_synthetase/amidase"/>
</dbReference>
<dbReference type="EC" id="6.3.5.4" evidence="2"/>
<dbReference type="GO" id="GO:0004066">
    <property type="term" value="F:asparagine synthase (glutamine-hydrolyzing) activity"/>
    <property type="evidence" value="ECO:0007669"/>
    <property type="project" value="UniProtKB-EC"/>
</dbReference>
<dbReference type="InParanoid" id="W0DV12"/>
<dbReference type="KEGG" id="tao:THIAE_04365"/>
<sequence length="505" mass="57521">MINQYTHNQPGLYAPSGRVLESDLAGELPLYLYWPQDQSTLLYSTSITELLNDARVPKPLKVSTEGLSFLLQSGVVPPPKTAYQDIYILGIGDKAKVSTLNGKIDIQFSHEFPFLNANRLQADEMQPDEDLILQMLAEATISRIDESKPSFLFHSAGKDSNSIALALAEAGWQDKVTLITHKSKGKADESEISAKIAKQLGFKHQILHEVDQLQAEHKQAINDYFVNAPFPCTDNVTLAYPLYAHQLPELKGANIIDGMGNDVFIGHIPSRTEFKRQQISKYLKYSRLLSKHFPSESLFHVAGRTRAEWTGLSGLSFADVKKILPDAFDVSDFWLEKDSNQDYLDFRPSIRGTIIDQEIFTRKARNFADSINANMVLPFANQQVAEYFAKMPEQHLFDRKALKNKLILRKILKDRIGLDSDALGKLGFSYDSRSIVLQNWDWMHQEMQQCPLWEQAGLLKVITRLKGVMQSQHKYADLSGRLIYRIYMFSAWRNQSRYLKQNKQA</sequence>
<evidence type="ECO:0000313" key="5">
    <source>
        <dbReference type="EMBL" id="AHF01123.1"/>
    </source>
</evidence>
<feature type="domain" description="Asparagine synthetase" evidence="4">
    <location>
        <begin position="133"/>
        <end position="430"/>
    </location>
</feature>
<evidence type="ECO:0000256" key="2">
    <source>
        <dbReference type="ARBA" id="ARBA00012737"/>
    </source>
</evidence>
<name>W0DV12_9GAMM</name>
<dbReference type="GO" id="GO:0006529">
    <property type="term" value="P:asparagine biosynthetic process"/>
    <property type="evidence" value="ECO:0007669"/>
    <property type="project" value="InterPro"/>
</dbReference>
<keyword evidence="6" id="KW-1185">Reference proteome</keyword>
<dbReference type="PANTHER" id="PTHR43284">
    <property type="entry name" value="ASPARAGINE SYNTHETASE (GLUTAMINE-HYDROLYZING)"/>
    <property type="match status" value="1"/>
</dbReference>
<dbReference type="InterPro" id="IPR014729">
    <property type="entry name" value="Rossmann-like_a/b/a_fold"/>
</dbReference>
<reference evidence="5 6" key="1">
    <citation type="submission" date="2013-12" db="EMBL/GenBank/DDBJ databases">
        <authorList>
            <consortium name="DOE Joint Genome Institute"/>
            <person name="Kappler U."/>
            <person name="Huntemann M."/>
            <person name="Han J."/>
            <person name="Chen A."/>
            <person name="Kyrpides N."/>
            <person name="Mavromatis K."/>
            <person name="Markowitz V."/>
            <person name="Palaniappan K."/>
            <person name="Ivanova N."/>
            <person name="Schaumberg A."/>
            <person name="Pati A."/>
            <person name="Liolios K."/>
            <person name="Nordberg H.P."/>
            <person name="Cantor M.N."/>
            <person name="Hua S.X."/>
            <person name="Woyke T."/>
        </authorList>
    </citation>
    <scope>NUCLEOTIDE SEQUENCE [LARGE SCALE GENOMIC DNA]</scope>
    <source>
        <strain evidence="6">AL2</strain>
    </source>
</reference>
<dbReference type="InterPro" id="IPR001962">
    <property type="entry name" value="Asn_synthase"/>
</dbReference>
<dbReference type="STRING" id="717772.THIAE_04365"/>
<gene>
    <name evidence="5" type="ORF">THIAE_04365</name>
</gene>
<dbReference type="OrthoDB" id="248828at2"/>